<sequence>MVNDVSLLINTIKCLLQCRSEYSTFGIESDQHYMYAAICDSEDNFNMNFSLPTTKKLDVFSLKTFGLTFKFGSISTALVFLILLYSLLEKKNYPEHHRAEFRALEAFLYGNLVFSKCLTDLNRKERRKKRNFSTASLKSDGRFDLYGQNNLENVGSDRPSQQVFEKSIQNASHHQRLMMS</sequence>
<evidence type="ECO:0000256" key="1">
    <source>
        <dbReference type="SAM" id="Phobius"/>
    </source>
</evidence>
<evidence type="ECO:0000313" key="3">
    <source>
        <dbReference type="Proteomes" id="UP000708208"/>
    </source>
</evidence>
<keyword evidence="1" id="KW-1133">Transmembrane helix</keyword>
<keyword evidence="1" id="KW-0472">Membrane</keyword>
<keyword evidence="1" id="KW-0812">Transmembrane</keyword>
<evidence type="ECO:0000313" key="2">
    <source>
        <dbReference type="EMBL" id="CAG7729748.1"/>
    </source>
</evidence>
<dbReference type="Proteomes" id="UP000708208">
    <property type="component" value="Unassembled WGS sequence"/>
</dbReference>
<accession>A0A8J2K4Z6</accession>
<organism evidence="2 3">
    <name type="scientific">Allacma fusca</name>
    <dbReference type="NCBI Taxonomy" id="39272"/>
    <lineage>
        <taxon>Eukaryota</taxon>
        <taxon>Metazoa</taxon>
        <taxon>Ecdysozoa</taxon>
        <taxon>Arthropoda</taxon>
        <taxon>Hexapoda</taxon>
        <taxon>Collembola</taxon>
        <taxon>Symphypleona</taxon>
        <taxon>Sminthuridae</taxon>
        <taxon>Allacma</taxon>
    </lineage>
</organism>
<protein>
    <submittedName>
        <fullName evidence="2">Uncharacterized protein</fullName>
    </submittedName>
</protein>
<name>A0A8J2K4Z6_9HEXA</name>
<keyword evidence="3" id="KW-1185">Reference proteome</keyword>
<dbReference type="EMBL" id="CAJVCH010183601">
    <property type="protein sequence ID" value="CAG7729748.1"/>
    <property type="molecule type" value="Genomic_DNA"/>
</dbReference>
<reference evidence="2" key="1">
    <citation type="submission" date="2021-06" db="EMBL/GenBank/DDBJ databases">
        <authorList>
            <person name="Hodson N. C."/>
            <person name="Mongue J. A."/>
            <person name="Jaron S. K."/>
        </authorList>
    </citation>
    <scope>NUCLEOTIDE SEQUENCE</scope>
</reference>
<gene>
    <name evidence="2" type="ORF">AFUS01_LOCUS18441</name>
</gene>
<dbReference type="AlphaFoldDB" id="A0A8J2K4Z6"/>
<feature type="transmembrane region" description="Helical" evidence="1">
    <location>
        <begin position="67"/>
        <end position="88"/>
    </location>
</feature>
<comment type="caution">
    <text evidence="2">The sequence shown here is derived from an EMBL/GenBank/DDBJ whole genome shotgun (WGS) entry which is preliminary data.</text>
</comment>
<proteinExistence type="predicted"/>